<evidence type="ECO:0000256" key="6">
    <source>
        <dbReference type="ARBA" id="ARBA00022989"/>
    </source>
</evidence>
<dbReference type="PANTHER" id="PTHR47143:SF1">
    <property type="entry name" value="ION_TRANS DOMAIN-CONTAINING PROTEIN"/>
    <property type="match status" value="1"/>
</dbReference>
<evidence type="ECO:0000259" key="15">
    <source>
        <dbReference type="Pfam" id="PF00520"/>
    </source>
</evidence>
<reference evidence="16" key="2">
    <citation type="submission" date="2019-06" db="EMBL/GenBank/DDBJ databases">
        <authorList>
            <person name="Macias Munoz A."/>
            <person name="Rangel Olguin A.G."/>
            <person name="Briscoe A.D."/>
        </authorList>
    </citation>
    <scope>NUCLEOTIDE SEQUENCE</scope>
</reference>
<evidence type="ECO:0000256" key="13">
    <source>
        <dbReference type="SAM" id="MobiDB-lite"/>
    </source>
</evidence>
<evidence type="ECO:0000256" key="3">
    <source>
        <dbReference type="ARBA" id="ARBA00022606"/>
    </source>
</evidence>
<keyword evidence="2" id="KW-0813">Transport</keyword>
<dbReference type="GO" id="GO:0005216">
    <property type="term" value="F:monoatomic ion channel activity"/>
    <property type="evidence" value="ECO:0007669"/>
    <property type="project" value="InterPro"/>
</dbReference>
<dbReference type="PROSITE" id="PS50088">
    <property type="entry name" value="ANK_REPEAT"/>
    <property type="match status" value="7"/>
</dbReference>
<reference evidence="16" key="1">
    <citation type="journal article" date="2019" name="Genome Biol. Evol.">
        <title>Evolution of Phototransduction Genes in Lepidoptera.</title>
        <authorList>
            <person name="Macias-Munoz A."/>
            <person name="Rangel Olguin A."/>
            <person name="Briscoe A."/>
        </authorList>
    </citation>
    <scope>NUCLEOTIDE SEQUENCE</scope>
</reference>
<dbReference type="EMBL" id="MN037944">
    <property type="protein sequence ID" value="QDQ16929.1"/>
    <property type="molecule type" value="mRNA"/>
</dbReference>
<keyword evidence="5" id="KW-0677">Repeat</keyword>
<evidence type="ECO:0000256" key="14">
    <source>
        <dbReference type="SAM" id="Phobius"/>
    </source>
</evidence>
<dbReference type="PROSITE" id="PS50297">
    <property type="entry name" value="ANK_REP_REGION"/>
    <property type="match status" value="4"/>
</dbReference>
<dbReference type="Pfam" id="PF00520">
    <property type="entry name" value="Ion_trans"/>
    <property type="match status" value="1"/>
</dbReference>
<comment type="subcellular location">
    <subcellularLocation>
        <location evidence="1">Membrane</location>
        <topology evidence="1">Multi-pass membrane protein</topology>
    </subcellularLocation>
</comment>
<evidence type="ECO:0000256" key="11">
    <source>
        <dbReference type="ARBA" id="ARBA00023303"/>
    </source>
</evidence>
<sequence length="1151" mass="129858">MWKKSKTFASFLVKDVEKGYHSEEEKSTPLLANNDRTRPASYEGRQRPPRPRKPTSNNMAPPPPTPPVAKKLTLDISSVLSTPDCTPGLDTSEYPKKFFRSDRRLRRLNTELLEAIGNHDVEEVEKLLKEGANPNATCRLDYVSAIHLAAMVAGDSLDLLLKHGAERHRQDRLGRTPLHLAAFAGNARQMAILLDLPEEMQKLIDNDNSSTFDGIRNQFELSFDMRQKAQEIVNVRSDLGEIEVSLPKTWKDNIDHMCMDIKGTVMGPGSEKTIDLVHKRLDLKARHHCTRFLLAAGANPNICDVMGRTPLDVAGSAYYYNKEINQKSFTEVIRMLLKAGSQFNTMKAGGMNVDSPIHTAVELNNIECILELLDAGISVSCLNSEGKTPLHVCVDKKMDDALKILANYNYKDADPLSSMVDVKDKDGYTVLHAAVKTAWVAGVCIALEAGADVTITANDGETAIHLAAALGNTDVLDEIILLTYQNGLIDCQNEEGETPLFKAIINGHLNCVETILEKGASINMLMPGDVNVLHVAAEYGHLSMLEFLMEYGDGVIKQFINSLTTPDRRGIGAIHFAVLNNNVKCLEYLISQDADIRLRTTPSPHKSATPLHLAANRNYVECAKVILNCDKTTILEVNSLGWYPLHSAGHHGSRDVISLLLQEGADLSEYTAAPKFKRTAIDMIINNVSKPTEFLEDVFDSYISSNSQNLNDSKCVVTVDYKILLPTACEMEQMKVVESLLKTGNRYGQQKLLVHPLLESFLYLKWQALLPFFYAIIAIYAMFVSSLTIFITSIFFYKDTNTDRPAYLAPHIWSYVVYSTICLIILQELLYMNLKNTRYFRQLETWIKVFSLLLAASLPPVVAFFSDSVTELPRHIATCALLLSWIELMFLLSRFPNWGYYVLMFGKVASNVIKILLTFAFLVIGFSLSFMIQFKSEMPFDGPWAAFVKTMVMMTSEFDYMDLFDEAHSNDLAKSLIVVRLIFVIFLILAAIVLMNLMVGVAVNDINDLEILGNIRRLAKQVEFLGTLDNLVYNKFFSTILPHRVSKRLQNKRKVMNVMSFCPGKTRWRFNRSVPSRIKNAIIDKAQQQKKQMEEEFHMETFKKKIDEMHEAIVNLNLSYKDTQEATNNEGTKEIIQGIKRLHLRIWKYYQ</sequence>
<dbReference type="PRINTS" id="PR01415">
    <property type="entry name" value="ANKYRIN"/>
</dbReference>
<dbReference type="Gene3D" id="1.25.40.20">
    <property type="entry name" value="Ankyrin repeat-containing domain"/>
    <property type="match status" value="4"/>
</dbReference>
<name>A0A516RMQ7_DANPL</name>
<keyword evidence="8" id="KW-0406">Ion transport</keyword>
<organism evidence="16">
    <name type="scientific">Danaus plexippus</name>
    <name type="common">Monarch butterfly</name>
    <dbReference type="NCBI Taxonomy" id="13037"/>
    <lineage>
        <taxon>Eukaryota</taxon>
        <taxon>Metazoa</taxon>
        <taxon>Ecdysozoa</taxon>
        <taxon>Arthropoda</taxon>
        <taxon>Hexapoda</taxon>
        <taxon>Insecta</taxon>
        <taxon>Pterygota</taxon>
        <taxon>Neoptera</taxon>
        <taxon>Endopterygota</taxon>
        <taxon>Lepidoptera</taxon>
        <taxon>Glossata</taxon>
        <taxon>Ditrysia</taxon>
        <taxon>Papilionoidea</taxon>
        <taxon>Nymphalidae</taxon>
        <taxon>Danainae</taxon>
        <taxon>Danaini</taxon>
        <taxon>Danaina</taxon>
        <taxon>Danaus</taxon>
        <taxon>Danaus</taxon>
    </lineage>
</organism>
<dbReference type="SMART" id="SM00248">
    <property type="entry name" value="ANK"/>
    <property type="match status" value="13"/>
</dbReference>
<keyword evidence="3" id="KW-0716">Sensory transduction</keyword>
<dbReference type="Gene3D" id="1.10.287.70">
    <property type="match status" value="1"/>
</dbReference>
<dbReference type="GO" id="GO:0034703">
    <property type="term" value="C:cation channel complex"/>
    <property type="evidence" value="ECO:0007669"/>
    <property type="project" value="UniProtKB-ARBA"/>
</dbReference>
<evidence type="ECO:0000256" key="8">
    <source>
        <dbReference type="ARBA" id="ARBA00023065"/>
    </source>
</evidence>
<dbReference type="SUPFAM" id="SSF48403">
    <property type="entry name" value="Ankyrin repeat"/>
    <property type="match status" value="2"/>
</dbReference>
<keyword evidence="4 14" id="KW-0812">Transmembrane</keyword>
<keyword evidence="6 14" id="KW-1133">Transmembrane helix</keyword>
<evidence type="ECO:0000256" key="9">
    <source>
        <dbReference type="ARBA" id="ARBA00023136"/>
    </source>
</evidence>
<evidence type="ECO:0000256" key="4">
    <source>
        <dbReference type="ARBA" id="ARBA00022692"/>
    </source>
</evidence>
<dbReference type="InterPro" id="IPR052076">
    <property type="entry name" value="TRP_cation_channel"/>
</dbReference>
<feature type="repeat" description="ANK" evidence="12">
    <location>
        <begin position="426"/>
        <end position="458"/>
    </location>
</feature>
<keyword evidence="10" id="KW-0325">Glycoprotein</keyword>
<keyword evidence="9 14" id="KW-0472">Membrane</keyword>
<evidence type="ECO:0000256" key="12">
    <source>
        <dbReference type="PROSITE-ProRule" id="PRU00023"/>
    </source>
</evidence>
<evidence type="ECO:0000256" key="5">
    <source>
        <dbReference type="ARBA" id="ARBA00022737"/>
    </source>
</evidence>
<accession>A0A516RMQ7</accession>
<feature type="repeat" description="ANK" evidence="12">
    <location>
        <begin position="459"/>
        <end position="480"/>
    </location>
</feature>
<dbReference type="AlphaFoldDB" id="A0A516RMQ7"/>
<evidence type="ECO:0000256" key="7">
    <source>
        <dbReference type="ARBA" id="ARBA00023043"/>
    </source>
</evidence>
<feature type="repeat" description="ANK" evidence="12">
    <location>
        <begin position="173"/>
        <end position="195"/>
    </location>
</feature>
<dbReference type="InterPro" id="IPR036770">
    <property type="entry name" value="Ankyrin_rpt-contain_sf"/>
</dbReference>
<dbReference type="InterPro" id="IPR002110">
    <property type="entry name" value="Ankyrin_rpt"/>
</dbReference>
<feature type="transmembrane region" description="Helical" evidence="14">
    <location>
        <begin position="912"/>
        <end position="934"/>
    </location>
</feature>
<feature type="transmembrane region" description="Helical" evidence="14">
    <location>
        <begin position="872"/>
        <end position="892"/>
    </location>
</feature>
<keyword evidence="11" id="KW-0407">Ion channel</keyword>
<feature type="domain" description="Ion transport" evidence="15">
    <location>
        <begin position="779"/>
        <end position="1009"/>
    </location>
</feature>
<proteinExistence type="evidence at transcript level"/>
<dbReference type="Pfam" id="PF12796">
    <property type="entry name" value="Ank_2"/>
    <property type="match status" value="4"/>
</dbReference>
<feature type="repeat" description="ANK" evidence="12">
    <location>
        <begin position="569"/>
        <end position="601"/>
    </location>
</feature>
<feature type="transmembrane region" description="Helical" evidence="14">
    <location>
        <begin position="846"/>
        <end position="866"/>
    </location>
</feature>
<keyword evidence="7 12" id="KW-0040">ANK repeat</keyword>
<feature type="transmembrane region" description="Helical" evidence="14">
    <location>
        <begin position="772"/>
        <end position="797"/>
    </location>
</feature>
<feature type="transmembrane region" description="Helical" evidence="14">
    <location>
        <begin position="977"/>
        <end position="999"/>
    </location>
</feature>
<protein>
    <submittedName>
        <fullName evidence="16">TRPA5</fullName>
    </submittedName>
</protein>
<evidence type="ECO:0000256" key="10">
    <source>
        <dbReference type="ARBA" id="ARBA00023180"/>
    </source>
</evidence>
<feature type="compositionally biased region" description="Basic and acidic residues" evidence="13">
    <location>
        <begin position="17"/>
        <end position="27"/>
    </location>
</feature>
<dbReference type="InterPro" id="IPR005821">
    <property type="entry name" value="Ion_trans_dom"/>
</dbReference>
<feature type="region of interest" description="Disordered" evidence="13">
    <location>
        <begin position="17"/>
        <end position="69"/>
    </location>
</feature>
<feature type="transmembrane region" description="Helical" evidence="14">
    <location>
        <begin position="812"/>
        <end position="834"/>
    </location>
</feature>
<feature type="repeat" description="ANK" evidence="12">
    <location>
        <begin position="495"/>
        <end position="527"/>
    </location>
</feature>
<dbReference type="PANTHER" id="PTHR47143">
    <property type="entry name" value="TRANSIENT RECEPTOR POTENTIAL CATION CHANNEL PROTEIN PAINLESS"/>
    <property type="match status" value="1"/>
</dbReference>
<evidence type="ECO:0000256" key="1">
    <source>
        <dbReference type="ARBA" id="ARBA00004141"/>
    </source>
</evidence>
<feature type="repeat" description="ANK" evidence="12">
    <location>
        <begin position="352"/>
        <end position="384"/>
    </location>
</feature>
<evidence type="ECO:0000313" key="16">
    <source>
        <dbReference type="EMBL" id="QDQ16929.1"/>
    </source>
</evidence>
<feature type="repeat" description="ANK" evidence="12">
    <location>
        <begin position="640"/>
        <end position="672"/>
    </location>
</feature>
<evidence type="ECO:0000256" key="2">
    <source>
        <dbReference type="ARBA" id="ARBA00022448"/>
    </source>
</evidence>